<dbReference type="EMBL" id="QBLH01002134">
    <property type="protein sequence ID" value="TGZ49440.1"/>
    <property type="molecule type" value="Genomic_DNA"/>
</dbReference>
<dbReference type="AlphaFoldDB" id="A0A4S2KJD0"/>
<keyword evidence="1" id="KW-0472">Membrane</keyword>
<evidence type="ECO:0000256" key="1">
    <source>
        <dbReference type="SAM" id="Phobius"/>
    </source>
</evidence>
<protein>
    <submittedName>
        <fullName evidence="2">Uncharacterized protein</fullName>
    </submittedName>
</protein>
<accession>A0A4S2KJD0</accession>
<dbReference type="Proteomes" id="UP000310200">
    <property type="component" value="Unassembled WGS sequence"/>
</dbReference>
<name>A0A4S2KJD0_9HYME</name>
<organism evidence="2 3">
    <name type="scientific">Temnothorax longispinosus</name>
    <dbReference type="NCBI Taxonomy" id="300112"/>
    <lineage>
        <taxon>Eukaryota</taxon>
        <taxon>Metazoa</taxon>
        <taxon>Ecdysozoa</taxon>
        <taxon>Arthropoda</taxon>
        <taxon>Hexapoda</taxon>
        <taxon>Insecta</taxon>
        <taxon>Pterygota</taxon>
        <taxon>Neoptera</taxon>
        <taxon>Endopterygota</taxon>
        <taxon>Hymenoptera</taxon>
        <taxon>Apocrita</taxon>
        <taxon>Aculeata</taxon>
        <taxon>Formicoidea</taxon>
        <taxon>Formicidae</taxon>
        <taxon>Myrmicinae</taxon>
        <taxon>Temnothorax</taxon>
    </lineage>
</organism>
<gene>
    <name evidence="2" type="ORF">DBV15_08264</name>
</gene>
<comment type="caution">
    <text evidence="2">The sequence shown here is derived from an EMBL/GenBank/DDBJ whole genome shotgun (WGS) entry which is preliminary data.</text>
</comment>
<keyword evidence="3" id="KW-1185">Reference proteome</keyword>
<evidence type="ECO:0000313" key="2">
    <source>
        <dbReference type="EMBL" id="TGZ49440.1"/>
    </source>
</evidence>
<evidence type="ECO:0000313" key="3">
    <source>
        <dbReference type="Proteomes" id="UP000310200"/>
    </source>
</evidence>
<reference evidence="2 3" key="1">
    <citation type="journal article" date="2019" name="Philos. Trans. R. Soc. Lond., B, Biol. Sci.">
        <title>Ant behaviour and brain gene expression of defending hosts depend on the ecological success of the intruding social parasite.</title>
        <authorList>
            <person name="Kaur R."/>
            <person name="Stoldt M."/>
            <person name="Jongepier E."/>
            <person name="Feldmeyer B."/>
            <person name="Menzel F."/>
            <person name="Bornberg-Bauer E."/>
            <person name="Foitzik S."/>
        </authorList>
    </citation>
    <scope>NUCLEOTIDE SEQUENCE [LARGE SCALE GENOMIC DNA]</scope>
    <source>
        <tissue evidence="2">Whole body</tissue>
    </source>
</reference>
<keyword evidence="1" id="KW-1133">Transmembrane helix</keyword>
<proteinExistence type="predicted"/>
<keyword evidence="1" id="KW-0812">Transmembrane</keyword>
<sequence length="120" mass="14367">MCVISVLANNTDKEDDITKVKIQEEDSLRDHLTGILLYICAVIALIVLFCIYKVYDFIRIFYIPFKNLWRYFVFWFFRVILRTPVLEIPVRIQVLEMELIYIGQRQEEIQNNDNVSKICI</sequence>
<feature type="transmembrane region" description="Helical" evidence="1">
    <location>
        <begin position="35"/>
        <end position="55"/>
    </location>
</feature>